<gene>
    <name evidence="13" type="primary">Contig9779.g10456</name>
    <name evidence="13" type="ORF">STYLEM_14134</name>
</gene>
<dbReference type="EC" id="1.3.3.6" evidence="4"/>
<keyword evidence="14" id="KW-1185">Reference proteome</keyword>
<keyword evidence="7" id="KW-0276">Fatty acid metabolism</keyword>
<dbReference type="InterPro" id="IPR009100">
    <property type="entry name" value="AcylCoA_DH/oxidase_NM_dom_sf"/>
</dbReference>
<evidence type="ECO:0000259" key="11">
    <source>
        <dbReference type="Pfam" id="PF01756"/>
    </source>
</evidence>
<dbReference type="GO" id="GO:0033540">
    <property type="term" value="P:fatty acid beta-oxidation using acyl-CoA oxidase"/>
    <property type="evidence" value="ECO:0007669"/>
    <property type="project" value="TreeGrafter"/>
</dbReference>
<dbReference type="InterPro" id="IPR055060">
    <property type="entry name" value="ACOX_C_alpha1"/>
</dbReference>
<evidence type="ECO:0000256" key="9">
    <source>
        <dbReference type="ARBA" id="ARBA00023098"/>
    </source>
</evidence>
<dbReference type="Gene3D" id="1.20.140.10">
    <property type="entry name" value="Butyryl-CoA Dehydrogenase, subunit A, domain 3"/>
    <property type="match status" value="2"/>
</dbReference>
<dbReference type="AlphaFoldDB" id="A0A078ASA5"/>
<reference evidence="13 14" key="1">
    <citation type="submission" date="2014-06" db="EMBL/GenBank/DDBJ databases">
        <authorList>
            <person name="Swart Estienne"/>
        </authorList>
    </citation>
    <scope>NUCLEOTIDE SEQUENCE [LARGE SCALE GENOMIC DNA]</scope>
    <source>
        <strain evidence="13 14">130c</strain>
    </source>
</reference>
<dbReference type="SUPFAM" id="SSF56645">
    <property type="entry name" value="Acyl-CoA dehydrogenase NM domain-like"/>
    <property type="match status" value="1"/>
</dbReference>
<evidence type="ECO:0000256" key="6">
    <source>
        <dbReference type="ARBA" id="ARBA00022827"/>
    </source>
</evidence>
<dbReference type="Pfam" id="PF01756">
    <property type="entry name" value="ACOX"/>
    <property type="match status" value="1"/>
</dbReference>
<dbReference type="InterPro" id="IPR002655">
    <property type="entry name" value="Acyl-CoA_oxidase_C"/>
</dbReference>
<dbReference type="PANTHER" id="PTHR10909">
    <property type="entry name" value="ELECTRON TRANSPORT OXIDOREDUCTASE"/>
    <property type="match status" value="1"/>
</dbReference>
<dbReference type="InterPro" id="IPR046373">
    <property type="entry name" value="Acyl-CoA_Oxase/DH_mid-dom_sf"/>
</dbReference>
<dbReference type="FunFam" id="2.40.110.10:FF:000005">
    <property type="entry name" value="Acyl-coenzyme A oxidase"/>
    <property type="match status" value="1"/>
</dbReference>
<dbReference type="InterPro" id="IPR012258">
    <property type="entry name" value="Acyl-CoA_oxidase"/>
</dbReference>
<evidence type="ECO:0000256" key="1">
    <source>
        <dbReference type="ARBA" id="ARBA00001974"/>
    </source>
</evidence>
<dbReference type="SUPFAM" id="SSF47203">
    <property type="entry name" value="Acyl-CoA dehydrogenase C-terminal domain-like"/>
    <property type="match status" value="2"/>
</dbReference>
<sequence>MLLSLTESYVHCLGATVRFQNLALGKVEKAHNPHKYCQKKDTISHFNKNDTCPTKSEKININLLEKYRQMSQADSGFIRKFVLNELDTELLDKFYKIFEDKATFVPQEDELENNREQKVIDANRRIHKLLDESDKILPIKDIMDDPIIFAAFSVAVSSYNVLIQALNNIGVLCHEVGCFGLTELGHGSNVKGIETTATYDNQTREYVINTPHTSSMKFWIGNGSKTATISVIFAQLYINDRCYGPHAFITPLRDPQSFEPLSTVTIGDCGRKLSIDTIDNGFFIFKNHRIPKSNLLNRFSDVNEKGEFISNIKNDDKRFALQLGALSGGRISLIGGSQVGLQQALKIALRYAVLRQQFGPPKSEKEVSLIEYPSHQFRLFSYAAQSIAIMITSQKYLRMQSENQKELFNDKNPKISEIHAASSILKALSTWTCYQGIQECRRACGGLGFSFHAKFGILLNNNDVNQTWEGDNNVLLQQAGKYVLDQRIKVLKGQEIQDDTLQFLSDKYVLQTMRLSKSEIANPQSILRLFQVRISIALNKVIRKLNELTQKTDQYQAWNISQVFEVRELAINYGDYLIVKEFKEKLDKLQFNQDQNSTTQQDTKECLTYLFYLDAYTRLLNGKQYLIISDDINMDGYQFLQDQIHNCLIKLKPHMIRVTDMFPPNDNLFNNILAPQDGDLYKSVHEKIVSDPQVYDKIGIWQEIKQYRESKQN</sequence>
<evidence type="ECO:0000256" key="10">
    <source>
        <dbReference type="ARBA" id="ARBA00023140"/>
    </source>
</evidence>
<comment type="subcellular location">
    <subcellularLocation>
        <location evidence="2">Peroxisome</location>
    </subcellularLocation>
</comment>
<dbReference type="InParanoid" id="A0A078ASA5"/>
<dbReference type="PANTHER" id="PTHR10909:SF352">
    <property type="entry name" value="ACYL-COENZYME A OXIDASE-LIKE PROTEIN"/>
    <property type="match status" value="1"/>
</dbReference>
<dbReference type="EMBL" id="CCKQ01013401">
    <property type="protein sequence ID" value="CDW85064.1"/>
    <property type="molecule type" value="Genomic_DNA"/>
</dbReference>
<dbReference type="GO" id="GO:0071949">
    <property type="term" value="F:FAD binding"/>
    <property type="evidence" value="ECO:0007669"/>
    <property type="project" value="InterPro"/>
</dbReference>
<dbReference type="GO" id="GO:0005777">
    <property type="term" value="C:peroxisome"/>
    <property type="evidence" value="ECO:0007669"/>
    <property type="project" value="UniProtKB-SubCell"/>
</dbReference>
<dbReference type="GO" id="GO:0005504">
    <property type="term" value="F:fatty acid binding"/>
    <property type="evidence" value="ECO:0007669"/>
    <property type="project" value="TreeGrafter"/>
</dbReference>
<dbReference type="Proteomes" id="UP000039865">
    <property type="component" value="Unassembled WGS sequence"/>
</dbReference>
<evidence type="ECO:0000256" key="7">
    <source>
        <dbReference type="ARBA" id="ARBA00022832"/>
    </source>
</evidence>
<dbReference type="GO" id="GO:0055088">
    <property type="term" value="P:lipid homeostasis"/>
    <property type="evidence" value="ECO:0007669"/>
    <property type="project" value="TreeGrafter"/>
</dbReference>
<proteinExistence type="inferred from homology"/>
<protein>
    <recommendedName>
        <fullName evidence="4">acyl-CoA oxidase</fullName>
        <ecNumber evidence="4">1.3.3.6</ecNumber>
    </recommendedName>
</protein>
<feature type="domain" description="Acyl-CoA oxidase C-alpha1" evidence="12">
    <location>
        <begin position="324"/>
        <end position="484"/>
    </location>
</feature>
<evidence type="ECO:0000313" key="13">
    <source>
        <dbReference type="EMBL" id="CDW85064.1"/>
    </source>
</evidence>
<evidence type="ECO:0000313" key="14">
    <source>
        <dbReference type="Proteomes" id="UP000039865"/>
    </source>
</evidence>
<dbReference type="Pfam" id="PF22924">
    <property type="entry name" value="ACOX_C_alpha1"/>
    <property type="match status" value="1"/>
</dbReference>
<evidence type="ECO:0000256" key="5">
    <source>
        <dbReference type="ARBA" id="ARBA00022630"/>
    </source>
</evidence>
<evidence type="ECO:0000256" key="8">
    <source>
        <dbReference type="ARBA" id="ARBA00023002"/>
    </source>
</evidence>
<dbReference type="OMA" id="DANRRIH"/>
<evidence type="ECO:0000256" key="3">
    <source>
        <dbReference type="ARBA" id="ARBA00006288"/>
    </source>
</evidence>
<keyword evidence="5" id="KW-0285">Flavoprotein</keyword>
<keyword evidence="9" id="KW-0443">Lipid metabolism</keyword>
<feature type="domain" description="Acyl-CoA oxidase C-terminal" evidence="11">
    <location>
        <begin position="522"/>
        <end position="694"/>
    </location>
</feature>
<dbReference type="GO" id="GO:0003997">
    <property type="term" value="F:acyl-CoA oxidase activity"/>
    <property type="evidence" value="ECO:0007669"/>
    <property type="project" value="UniProtKB-EC"/>
</dbReference>
<evidence type="ECO:0000259" key="12">
    <source>
        <dbReference type="Pfam" id="PF22924"/>
    </source>
</evidence>
<evidence type="ECO:0000256" key="2">
    <source>
        <dbReference type="ARBA" id="ARBA00004275"/>
    </source>
</evidence>
<comment type="similarity">
    <text evidence="3">Belongs to the acyl-CoA oxidase family.</text>
</comment>
<comment type="cofactor">
    <cofactor evidence="1">
        <name>FAD</name>
        <dbReference type="ChEBI" id="CHEBI:57692"/>
    </cofactor>
</comment>
<dbReference type="InterPro" id="IPR036250">
    <property type="entry name" value="AcylCo_DH-like_C"/>
</dbReference>
<accession>A0A078ASA5</accession>
<dbReference type="Gene3D" id="2.40.110.10">
    <property type="entry name" value="Butyryl-CoA Dehydrogenase, subunit A, domain 2"/>
    <property type="match status" value="1"/>
</dbReference>
<keyword evidence="10" id="KW-0576">Peroxisome</keyword>
<dbReference type="OrthoDB" id="434460at2759"/>
<evidence type="ECO:0000256" key="4">
    <source>
        <dbReference type="ARBA" id="ARBA00012870"/>
    </source>
</evidence>
<organism evidence="13 14">
    <name type="scientific">Stylonychia lemnae</name>
    <name type="common">Ciliate</name>
    <dbReference type="NCBI Taxonomy" id="5949"/>
    <lineage>
        <taxon>Eukaryota</taxon>
        <taxon>Sar</taxon>
        <taxon>Alveolata</taxon>
        <taxon>Ciliophora</taxon>
        <taxon>Intramacronucleata</taxon>
        <taxon>Spirotrichea</taxon>
        <taxon>Stichotrichia</taxon>
        <taxon>Sporadotrichida</taxon>
        <taxon>Oxytrichidae</taxon>
        <taxon>Stylonychinae</taxon>
        <taxon>Stylonychia</taxon>
    </lineage>
</organism>
<dbReference type="FunFam" id="1.20.140.10:FF:000010">
    <property type="entry name" value="Acyl-coenzyme A oxidase"/>
    <property type="match status" value="1"/>
</dbReference>
<keyword evidence="8" id="KW-0560">Oxidoreductase</keyword>
<keyword evidence="6" id="KW-0274">FAD</keyword>
<name>A0A078ASA5_STYLE</name>